<protein>
    <submittedName>
        <fullName evidence="1">Uncharacterized protein</fullName>
    </submittedName>
</protein>
<evidence type="ECO:0000313" key="2">
    <source>
        <dbReference type="Proteomes" id="UP000199297"/>
    </source>
</evidence>
<dbReference type="Proteomes" id="UP000199297">
    <property type="component" value="Unassembled WGS sequence"/>
</dbReference>
<dbReference type="AlphaFoldDB" id="A0A1H7NPK8"/>
<accession>A0A1H7NPK8</accession>
<reference evidence="2" key="1">
    <citation type="submission" date="2016-10" db="EMBL/GenBank/DDBJ databases">
        <authorList>
            <person name="Varghese N."/>
            <person name="Submissions S."/>
        </authorList>
    </citation>
    <scope>NUCLEOTIDE SEQUENCE [LARGE SCALE GENOMIC DNA]</scope>
    <source>
        <strain evidence="2">CGMCC 1.9127</strain>
    </source>
</reference>
<sequence>MQPFVWPLYKAEPVNCSYATRTGENVVIMPNKRCMMASLEQNSTAKHQHDLNTLLETLKNPQSATLHYRNFRRNNVLSTHKNTE</sequence>
<proteinExistence type="predicted"/>
<dbReference type="EMBL" id="FOBI01000008">
    <property type="protein sequence ID" value="SEL25209.1"/>
    <property type="molecule type" value="Genomic_DNA"/>
</dbReference>
<gene>
    <name evidence="1" type="ORF">SAMN05216262_10842</name>
</gene>
<evidence type="ECO:0000313" key="1">
    <source>
        <dbReference type="EMBL" id="SEL25209.1"/>
    </source>
</evidence>
<organism evidence="1 2">
    <name type="scientific">Colwellia chukchiensis</name>
    <dbReference type="NCBI Taxonomy" id="641665"/>
    <lineage>
        <taxon>Bacteria</taxon>
        <taxon>Pseudomonadati</taxon>
        <taxon>Pseudomonadota</taxon>
        <taxon>Gammaproteobacteria</taxon>
        <taxon>Alteromonadales</taxon>
        <taxon>Colwelliaceae</taxon>
        <taxon>Colwellia</taxon>
    </lineage>
</organism>
<keyword evidence="2" id="KW-1185">Reference proteome</keyword>
<name>A0A1H7NPK8_9GAMM</name>